<reference evidence="2 3" key="1">
    <citation type="submission" date="2024-04" db="EMBL/GenBank/DDBJ databases">
        <authorList>
            <consortium name="Genoscope - CEA"/>
            <person name="William W."/>
        </authorList>
    </citation>
    <scope>NUCLEOTIDE SEQUENCE [LARGE SCALE GENOMIC DNA]</scope>
</reference>
<dbReference type="AlphaFoldDB" id="A0AAV2HB76"/>
<protein>
    <recommendedName>
        <fullName evidence="1">Molybdopterin dehydrogenase FAD-binding domain-containing protein</fullName>
    </recommendedName>
</protein>
<dbReference type="InterPro" id="IPR016167">
    <property type="entry name" value="FAD-bd_PCMH_sub1"/>
</dbReference>
<name>A0AAV2HB76_LYMST</name>
<proteinExistence type="predicted"/>
<dbReference type="GO" id="GO:0050660">
    <property type="term" value="F:flavin adenine dinucleotide binding"/>
    <property type="evidence" value="ECO:0007669"/>
    <property type="project" value="InterPro"/>
</dbReference>
<evidence type="ECO:0000313" key="3">
    <source>
        <dbReference type="Proteomes" id="UP001497497"/>
    </source>
</evidence>
<dbReference type="EMBL" id="CAXITT010000079">
    <property type="protein sequence ID" value="CAL1531003.1"/>
    <property type="molecule type" value="Genomic_DNA"/>
</dbReference>
<organism evidence="2 3">
    <name type="scientific">Lymnaea stagnalis</name>
    <name type="common">Great pond snail</name>
    <name type="synonym">Helix stagnalis</name>
    <dbReference type="NCBI Taxonomy" id="6523"/>
    <lineage>
        <taxon>Eukaryota</taxon>
        <taxon>Metazoa</taxon>
        <taxon>Spiralia</taxon>
        <taxon>Lophotrochozoa</taxon>
        <taxon>Mollusca</taxon>
        <taxon>Gastropoda</taxon>
        <taxon>Heterobranchia</taxon>
        <taxon>Euthyneura</taxon>
        <taxon>Panpulmonata</taxon>
        <taxon>Hygrophila</taxon>
        <taxon>Lymnaeoidea</taxon>
        <taxon>Lymnaeidae</taxon>
        <taxon>Lymnaea</taxon>
    </lineage>
</organism>
<evidence type="ECO:0000313" key="2">
    <source>
        <dbReference type="EMBL" id="CAL1531003.1"/>
    </source>
</evidence>
<keyword evidence="3" id="KW-1185">Reference proteome</keyword>
<dbReference type="InterPro" id="IPR002346">
    <property type="entry name" value="Mopterin_DH_FAD-bd"/>
</dbReference>
<feature type="domain" description="Molybdopterin dehydrogenase FAD-binding" evidence="1">
    <location>
        <begin position="22"/>
        <end position="77"/>
    </location>
</feature>
<dbReference type="InterPro" id="IPR036318">
    <property type="entry name" value="FAD-bd_PCMH-like_sf"/>
</dbReference>
<comment type="caution">
    <text evidence="2">The sequence shown here is derived from an EMBL/GenBank/DDBJ whole genome shotgun (WGS) entry which is preliminary data.</text>
</comment>
<gene>
    <name evidence="2" type="ORF">GSLYS_00005128001</name>
</gene>
<dbReference type="Pfam" id="PF00941">
    <property type="entry name" value="FAD_binding_5"/>
    <property type="match status" value="1"/>
</dbReference>
<accession>A0AAV2HB76</accession>
<evidence type="ECO:0000259" key="1">
    <source>
        <dbReference type="Pfam" id="PF00941"/>
    </source>
</evidence>
<dbReference type="Proteomes" id="UP001497497">
    <property type="component" value="Unassembled WGS sequence"/>
</dbReference>
<dbReference type="GO" id="GO:0016491">
    <property type="term" value="F:oxidoreductase activity"/>
    <property type="evidence" value="ECO:0007669"/>
    <property type="project" value="InterPro"/>
</dbReference>
<feature type="non-terminal residue" evidence="2">
    <location>
        <position position="79"/>
    </location>
</feature>
<feature type="non-terminal residue" evidence="2">
    <location>
        <position position="1"/>
    </location>
</feature>
<dbReference type="SUPFAM" id="SSF56176">
    <property type="entry name" value="FAD-binding/transporter-associated domain-like"/>
    <property type="match status" value="1"/>
</dbReference>
<sequence length="79" mass="8935">KESGAKCSSHTNPSLDLDLIESRWHRPLDLQQLGTLLSANKNVKTRLLFGNTSTGIFKNEGPYDLYIDLHGVKELYQFT</sequence>
<dbReference type="Gene3D" id="3.30.43.10">
    <property type="entry name" value="Uridine Diphospho-n-acetylenolpyruvylglucosamine Reductase, domain 2"/>
    <property type="match status" value="1"/>
</dbReference>